<dbReference type="InterPro" id="IPR008276">
    <property type="entry name" value="C_nuclsd_transpt"/>
</dbReference>
<sequence>MGSNFGTHFCWDGNTALEQLKFSHDCTEILKQKPWLKSQNTQCMHTLSKYETCFKPSYNKIVHSSQVGNKSNIMSACLLWSSCLFTPIYCMFSINSKFVSGFIAMVIAACILNFYQAIGLLVITLVTAFFLLWDWMMERYGDRVWEELSPVRDLFNRNWFWIRWVVCVLLLVGVVCWLALDTAKQGTRQLVSFAGLLVFIFLMVVFSKSPFRISWQTLLWGTGLQFVFGLLILRTKYGYIAVEWLGKQAEIFLSYADVGSEFVFGESYADHMFAFKVMPVLVFFSTVISILYYVGFMPWLILKIGFIMQVTMGTSPTESMAAAGNIFLGQTESPLLIRPYISQLTRSEIHAVMTGGFASIAGSVMGAFIAFGIESSHLLSASIMSAPASLAISKTFWPETETPCVTVTSSIKLDKGDSKNMLEAASNGASSAAGLVANVITNIIAFLALLAFLDAALSWLGAMFDYPQLSFSVICSYLFMPLAFMMGVSWEDSFIVGELIGLKTVFNEFVAYQKLSELINKRKAGGPEYVDNVKQYISVHSETIATYALCGFANFASLGMMVGALSGMAPERSTDISNCGIRALIAGSVSSFMTACIAGELLPLLCGLPPLFLCDGAPNIGTDHQIQANGNSSFKPLQLSKSTFLG</sequence>
<dbReference type="GO" id="GO:0005886">
    <property type="term" value="C:plasma membrane"/>
    <property type="evidence" value="ECO:0007669"/>
    <property type="project" value="UniProtKB-SubCell"/>
</dbReference>
<comment type="subcellular location">
    <subcellularLocation>
        <location evidence="1">Cell membrane</location>
        <topology evidence="1">Multi-pass membrane protein</topology>
    </subcellularLocation>
</comment>
<dbReference type="InterPro" id="IPR011657">
    <property type="entry name" value="CNT_C_dom"/>
</dbReference>
<dbReference type="GO" id="GO:0015864">
    <property type="term" value="P:pyrimidine nucleoside transport"/>
    <property type="evidence" value="ECO:0007669"/>
    <property type="project" value="TreeGrafter"/>
</dbReference>
<keyword evidence="5 7" id="KW-1133">Transmembrane helix</keyword>
<keyword evidence="3" id="KW-1003">Cell membrane</keyword>
<feature type="domain" description="Nucleoside transporter/FeoB GTPase Gate" evidence="10">
    <location>
        <begin position="274"/>
        <end position="371"/>
    </location>
</feature>
<feature type="transmembrane region" description="Helical" evidence="7">
    <location>
        <begin position="469"/>
        <end position="490"/>
    </location>
</feature>
<feature type="domain" description="Concentrative nucleoside transporter N-terminal" evidence="8">
    <location>
        <begin position="194"/>
        <end position="266"/>
    </location>
</feature>
<feature type="transmembrane region" description="Helical" evidence="7">
    <location>
        <begin position="186"/>
        <end position="206"/>
    </location>
</feature>
<dbReference type="PANTHER" id="PTHR10590">
    <property type="entry name" value="SODIUM/NUCLEOSIDE COTRANSPORTER"/>
    <property type="match status" value="1"/>
</dbReference>
<keyword evidence="6 7" id="KW-0472">Membrane</keyword>
<dbReference type="AlphaFoldDB" id="A0A668AT27"/>
<feature type="transmembrane region" description="Helical" evidence="7">
    <location>
        <begin position="160"/>
        <end position="180"/>
    </location>
</feature>
<dbReference type="InParanoid" id="A0A668AT27"/>
<dbReference type="InterPro" id="IPR002668">
    <property type="entry name" value="CNT_N_dom"/>
</dbReference>
<dbReference type="GO" id="GO:0015389">
    <property type="term" value="F:pyrimidine- and adenosine-specific:sodium symporter activity"/>
    <property type="evidence" value="ECO:0007669"/>
    <property type="project" value="TreeGrafter"/>
</dbReference>
<evidence type="ECO:0000256" key="4">
    <source>
        <dbReference type="ARBA" id="ARBA00022692"/>
    </source>
</evidence>
<evidence type="ECO:0000256" key="6">
    <source>
        <dbReference type="ARBA" id="ARBA00023136"/>
    </source>
</evidence>
<dbReference type="PANTHER" id="PTHR10590:SF4">
    <property type="entry name" value="SOLUTE CARRIER FAMILY 28 MEMBER 3"/>
    <property type="match status" value="1"/>
</dbReference>
<feature type="transmembrane region" description="Helical" evidence="7">
    <location>
        <begin position="581"/>
        <end position="605"/>
    </location>
</feature>
<reference evidence="11" key="3">
    <citation type="submission" date="2025-09" db="UniProtKB">
        <authorList>
            <consortium name="Ensembl"/>
        </authorList>
    </citation>
    <scope>IDENTIFICATION</scope>
</reference>
<evidence type="ECO:0000256" key="2">
    <source>
        <dbReference type="ARBA" id="ARBA00009033"/>
    </source>
</evidence>
<feature type="transmembrane region" description="Helical" evidence="7">
    <location>
        <begin position="100"/>
        <end position="133"/>
    </location>
</feature>
<evidence type="ECO:0000259" key="9">
    <source>
        <dbReference type="Pfam" id="PF07662"/>
    </source>
</evidence>
<dbReference type="Ensembl" id="ENSMMDT00005056150.1">
    <property type="protein sequence ID" value="ENSMMDP00005055098.1"/>
    <property type="gene ID" value="ENSMMDG00005024675.1"/>
</dbReference>
<keyword evidence="12" id="KW-1185">Reference proteome</keyword>
<accession>A0A668AT27</accession>
<feature type="transmembrane region" description="Helical" evidence="7">
    <location>
        <begin position="73"/>
        <end position="94"/>
    </location>
</feature>
<gene>
    <name evidence="11" type="primary">SLC28A3</name>
</gene>
<reference evidence="11" key="1">
    <citation type="submission" date="2019-06" db="EMBL/GenBank/DDBJ databases">
        <authorList>
            <consortium name="Wellcome Sanger Institute Data Sharing"/>
        </authorList>
    </citation>
    <scope>NUCLEOTIDE SEQUENCE [LARGE SCALE GENOMIC DNA]</scope>
</reference>
<feature type="domain" description="Concentrative nucleoside transporter C-terminal" evidence="9">
    <location>
        <begin position="377"/>
        <end position="599"/>
    </location>
</feature>
<evidence type="ECO:0000256" key="1">
    <source>
        <dbReference type="ARBA" id="ARBA00004651"/>
    </source>
</evidence>
<proteinExistence type="inferred from homology"/>
<evidence type="ECO:0000313" key="12">
    <source>
        <dbReference type="Proteomes" id="UP000472263"/>
    </source>
</evidence>
<comment type="similarity">
    <text evidence="2 7">Belongs to the concentrative nucleoside transporter (CNT) (TC 2.A.41) family.</text>
</comment>
<dbReference type="GO" id="GO:0015860">
    <property type="term" value="P:purine nucleoside transmembrane transport"/>
    <property type="evidence" value="ECO:0007669"/>
    <property type="project" value="TreeGrafter"/>
</dbReference>
<evidence type="ECO:0000256" key="3">
    <source>
        <dbReference type="ARBA" id="ARBA00022475"/>
    </source>
</evidence>
<evidence type="ECO:0000259" key="10">
    <source>
        <dbReference type="Pfam" id="PF07670"/>
    </source>
</evidence>
<dbReference type="Pfam" id="PF01773">
    <property type="entry name" value="Nucleos_tra2_N"/>
    <property type="match status" value="1"/>
</dbReference>
<dbReference type="Pfam" id="PF07662">
    <property type="entry name" value="Nucleos_tra2_C"/>
    <property type="match status" value="1"/>
</dbReference>
<dbReference type="InterPro" id="IPR018270">
    <property type="entry name" value="C_nuclsd_transpt_met_bac"/>
</dbReference>
<feature type="transmembrane region" description="Helical" evidence="7">
    <location>
        <begin position="280"/>
        <end position="302"/>
    </location>
</feature>
<feature type="transmembrane region" description="Helical" evidence="7">
    <location>
        <begin position="218"/>
        <end position="237"/>
    </location>
</feature>
<evidence type="ECO:0000259" key="8">
    <source>
        <dbReference type="Pfam" id="PF01773"/>
    </source>
</evidence>
<dbReference type="Proteomes" id="UP000472263">
    <property type="component" value="Chromosome 9"/>
</dbReference>
<evidence type="ECO:0000313" key="11">
    <source>
        <dbReference type="Ensembl" id="ENSMMDP00005055098.1"/>
    </source>
</evidence>
<evidence type="ECO:0000256" key="7">
    <source>
        <dbReference type="RuleBase" id="RU362018"/>
    </source>
</evidence>
<reference evidence="11" key="2">
    <citation type="submission" date="2025-08" db="UniProtKB">
        <authorList>
            <consortium name="Ensembl"/>
        </authorList>
    </citation>
    <scope>IDENTIFICATION</scope>
</reference>
<organism evidence="11 12">
    <name type="scientific">Myripristis murdjan</name>
    <name type="common">pinecone soldierfish</name>
    <dbReference type="NCBI Taxonomy" id="586833"/>
    <lineage>
        <taxon>Eukaryota</taxon>
        <taxon>Metazoa</taxon>
        <taxon>Chordata</taxon>
        <taxon>Craniata</taxon>
        <taxon>Vertebrata</taxon>
        <taxon>Euteleostomi</taxon>
        <taxon>Actinopterygii</taxon>
        <taxon>Neopterygii</taxon>
        <taxon>Teleostei</taxon>
        <taxon>Neoteleostei</taxon>
        <taxon>Acanthomorphata</taxon>
        <taxon>Holocentriformes</taxon>
        <taxon>Holocentridae</taxon>
        <taxon>Myripristis</taxon>
    </lineage>
</organism>
<keyword evidence="4 7" id="KW-0812">Transmembrane</keyword>
<dbReference type="Pfam" id="PF07670">
    <property type="entry name" value="Gate"/>
    <property type="match status" value="1"/>
</dbReference>
<feature type="transmembrane region" description="Helical" evidence="7">
    <location>
        <begin position="435"/>
        <end position="457"/>
    </location>
</feature>
<evidence type="ECO:0000256" key="5">
    <source>
        <dbReference type="ARBA" id="ARBA00022989"/>
    </source>
</evidence>
<protein>
    <recommendedName>
        <fullName evidence="7">Sodium/nucleoside cotransporter</fullName>
    </recommendedName>
</protein>
<keyword evidence="7" id="KW-0813">Transport</keyword>
<feature type="transmembrane region" description="Helical" evidence="7">
    <location>
        <begin position="351"/>
        <end position="373"/>
    </location>
</feature>
<dbReference type="NCBIfam" id="TIGR00804">
    <property type="entry name" value="nupC"/>
    <property type="match status" value="1"/>
</dbReference>
<name>A0A668AT27_9TELE</name>
<dbReference type="GeneTree" id="ENSGT00390000016025"/>
<dbReference type="InterPro" id="IPR011642">
    <property type="entry name" value="Gate_dom"/>
</dbReference>
<feature type="transmembrane region" description="Helical" evidence="7">
    <location>
        <begin position="544"/>
        <end position="569"/>
    </location>
</feature>